<feature type="repeat" description="ANK" evidence="3">
    <location>
        <begin position="1325"/>
        <end position="1362"/>
    </location>
</feature>
<keyword evidence="1" id="KW-0677">Repeat</keyword>
<feature type="repeat" description="ANK" evidence="3">
    <location>
        <begin position="712"/>
        <end position="744"/>
    </location>
</feature>
<feature type="repeat" description="ANK" evidence="3">
    <location>
        <begin position="1124"/>
        <end position="1156"/>
    </location>
</feature>
<dbReference type="PROSITE" id="PS50088">
    <property type="entry name" value="ANK_REPEAT"/>
    <property type="match status" value="22"/>
</dbReference>
<dbReference type="EMBL" id="JASPKY010000041">
    <property type="protein sequence ID" value="KAK9746233.1"/>
    <property type="molecule type" value="Genomic_DNA"/>
</dbReference>
<feature type="repeat" description="ANK" evidence="3">
    <location>
        <begin position="459"/>
        <end position="491"/>
    </location>
</feature>
<feature type="repeat" description="ANK" evidence="3">
    <location>
        <begin position="1292"/>
        <end position="1324"/>
    </location>
</feature>
<feature type="repeat" description="ANK" evidence="3">
    <location>
        <begin position="1043"/>
        <end position="1075"/>
    </location>
</feature>
<dbReference type="Pfam" id="PF00023">
    <property type="entry name" value="Ank"/>
    <property type="match status" value="2"/>
</dbReference>
<gene>
    <name evidence="4" type="ORF">QE152_g6245</name>
</gene>
<feature type="repeat" description="ANK" evidence="3">
    <location>
        <begin position="1224"/>
        <end position="1256"/>
    </location>
</feature>
<dbReference type="SUPFAM" id="SSF48403">
    <property type="entry name" value="Ankyrin repeat"/>
    <property type="match status" value="4"/>
</dbReference>
<dbReference type="InterPro" id="IPR002110">
    <property type="entry name" value="Ankyrin_rpt"/>
</dbReference>
<dbReference type="PANTHER" id="PTHR24198">
    <property type="entry name" value="ANKYRIN REPEAT AND PROTEIN KINASE DOMAIN-CONTAINING PROTEIN"/>
    <property type="match status" value="1"/>
</dbReference>
<comment type="caution">
    <text evidence="4">The sequence shown here is derived from an EMBL/GenBank/DDBJ whole genome shotgun (WGS) entry which is preliminary data.</text>
</comment>
<evidence type="ECO:0000256" key="1">
    <source>
        <dbReference type="ARBA" id="ARBA00022737"/>
    </source>
</evidence>
<feature type="repeat" description="ANK" evidence="3">
    <location>
        <begin position="674"/>
        <end position="711"/>
    </location>
</feature>
<organism evidence="4 5">
    <name type="scientific">Popillia japonica</name>
    <name type="common">Japanese beetle</name>
    <dbReference type="NCBI Taxonomy" id="7064"/>
    <lineage>
        <taxon>Eukaryota</taxon>
        <taxon>Metazoa</taxon>
        <taxon>Ecdysozoa</taxon>
        <taxon>Arthropoda</taxon>
        <taxon>Hexapoda</taxon>
        <taxon>Insecta</taxon>
        <taxon>Pterygota</taxon>
        <taxon>Neoptera</taxon>
        <taxon>Endopterygota</taxon>
        <taxon>Coleoptera</taxon>
        <taxon>Polyphaga</taxon>
        <taxon>Scarabaeiformia</taxon>
        <taxon>Scarabaeidae</taxon>
        <taxon>Rutelinae</taxon>
        <taxon>Popillia</taxon>
    </lineage>
</organism>
<feature type="repeat" description="ANK" evidence="3">
    <location>
        <begin position="1190"/>
        <end position="1222"/>
    </location>
</feature>
<dbReference type="PRINTS" id="PR01415">
    <property type="entry name" value="ANKYRIN"/>
</dbReference>
<dbReference type="PANTHER" id="PTHR24198:SF165">
    <property type="entry name" value="ANKYRIN REPEAT-CONTAINING PROTEIN-RELATED"/>
    <property type="match status" value="1"/>
</dbReference>
<feature type="repeat" description="ANK" evidence="3">
    <location>
        <begin position="745"/>
        <end position="777"/>
    </location>
</feature>
<feature type="repeat" description="ANK" evidence="3">
    <location>
        <begin position="425"/>
        <end position="457"/>
    </location>
</feature>
<keyword evidence="5" id="KW-1185">Reference proteome</keyword>
<feature type="repeat" description="ANK" evidence="3">
    <location>
        <begin position="976"/>
        <end position="1008"/>
    </location>
</feature>
<feature type="repeat" description="ANK" evidence="3">
    <location>
        <begin position="942"/>
        <end position="975"/>
    </location>
</feature>
<feature type="repeat" description="ANK" evidence="3">
    <location>
        <begin position="637"/>
        <end position="673"/>
    </location>
</feature>
<dbReference type="PROSITE" id="PS50297">
    <property type="entry name" value="ANK_REP_REGION"/>
    <property type="match status" value="18"/>
</dbReference>
<accession>A0AAW1MIT1</accession>
<evidence type="ECO:0000313" key="4">
    <source>
        <dbReference type="EMBL" id="KAK9746233.1"/>
    </source>
</evidence>
<feature type="repeat" description="ANK" evidence="3">
    <location>
        <begin position="876"/>
        <end position="908"/>
    </location>
</feature>
<keyword evidence="2 3" id="KW-0040">ANK repeat</keyword>
<reference evidence="4 5" key="1">
    <citation type="journal article" date="2024" name="BMC Genomics">
        <title>De novo assembly and annotation of Popillia japonica's genome with initial clues to its potential as an invasive pest.</title>
        <authorList>
            <person name="Cucini C."/>
            <person name="Boschi S."/>
            <person name="Funari R."/>
            <person name="Cardaioli E."/>
            <person name="Iannotti N."/>
            <person name="Marturano G."/>
            <person name="Paoli F."/>
            <person name="Bruttini M."/>
            <person name="Carapelli A."/>
            <person name="Frati F."/>
            <person name="Nardi F."/>
        </authorList>
    </citation>
    <scope>NUCLEOTIDE SEQUENCE [LARGE SCALE GENOMIC DNA]</scope>
    <source>
        <strain evidence="4">DMR45628</strain>
    </source>
</reference>
<protein>
    <submittedName>
        <fullName evidence="4">Ankyrin repeats (3 copies)</fullName>
    </submittedName>
</protein>
<feature type="repeat" description="ANK" evidence="3">
    <location>
        <begin position="1157"/>
        <end position="1189"/>
    </location>
</feature>
<feature type="repeat" description="ANK" evidence="3">
    <location>
        <begin position="1363"/>
        <end position="1396"/>
    </location>
</feature>
<feature type="repeat" description="ANK" evidence="3">
    <location>
        <begin position="1009"/>
        <end position="1032"/>
    </location>
</feature>
<dbReference type="Gene3D" id="1.25.40.20">
    <property type="entry name" value="Ankyrin repeat-containing domain"/>
    <property type="match status" value="12"/>
</dbReference>
<dbReference type="InterPro" id="IPR036770">
    <property type="entry name" value="Ankyrin_rpt-contain_sf"/>
</dbReference>
<feature type="repeat" description="ANK" evidence="3">
    <location>
        <begin position="909"/>
        <end position="941"/>
    </location>
</feature>
<feature type="repeat" description="ANK" evidence="3">
    <location>
        <begin position="843"/>
        <end position="875"/>
    </location>
</feature>
<feature type="repeat" description="ANK" evidence="3">
    <location>
        <begin position="1076"/>
        <end position="1123"/>
    </location>
</feature>
<dbReference type="Pfam" id="PF12796">
    <property type="entry name" value="Ank_2"/>
    <property type="match status" value="9"/>
</dbReference>
<proteinExistence type="predicted"/>
<sequence>MKDQSNSKSIRNESVKDTAHIIGMMKDRTAYLKEEYLAGTKNLAFVVHDNSYPEIKICHDSPAIGSNARIYCPGGKLQQCFAQIENDPNFRDYKICQLQRIKNDLKLIRHDKYKFVCWFMDQHGEPLYNSEDNKSVPVIGQIVVLEEFNYVPRCLTKSTVSLSYFLSDNQEKQICLISGDAESMREQLEYEQDDIGIDAEDVANIFTEKRTYFIRVKDEEERQHYWIKLSGLGCPVFDIKIINGEMQITRRCNGLKHLGASIAYKGERITQQTLPMVETYLQTVQKQEGHNNSIFPLKKFQAVFKEALGFLSSDIISQLLRLQNVQNRKFQKFQQNGLAPKISVNGFKLDGELSPLHVASIYANVPLMENLIANNNVDVNAIDKFDCTPLHYILMGSSPSHLDGLKLLLKNGAHIDLQHPSSNRSSVPPITIAVHAKNTEAVRILLENGANPNIHGGRMLDTPLHVATKQGSYELVECLLDYDGNPNLKNRNGKTVLDIAGGNTRNDENIIRMLKERSGNVTDENGSQNSLLTIAAKAKQVITLIQDVKSSAGNGAEDTKIDFTDQEDHYDYCNDFHNINCFLENGENSNSLSLLFILNEINIKSNSMNLARLMLNNQGIELILEMGLNSHKIQDEDGCTLLHLVAGEVAGEGDEKLTKLLLEKDAEIDVQDRQGLTPLHYAAMKNCLNTASLLLLTPEGGKGANPNIQDKNGDTPLHLSAKNNYIHMTELLLANGAVCNVENEDGRTPLYFAVLTGNPNIVRLLLDDAADVHIFDNNGLTPLHFSDDVAVLKLLLQRGCDANIVNKENEVLPLICAIYRGNYDAIKTLILTGKARLDLADKNGNLPLHAAIDRKSIEIVQFLLSKGAQVNAANKDGVTALYCATYKKQPYIMDLLLRNGADINVRNSNLETSLHCAVSTARLDTVKILLDNKSDPNLQDNHGKTPLHIAATNGYTDIVEMLIQEHSVNINLADEDGITPLHCAVFTGRNGIVKLLADSQAVLDVKEKSGKTALYTAVEEGNLDLVKLLLQKQESLVNVANNYNSTPLHCALTENHLEIATLLIDKSASINMRDKNDDTPLHLAVKQEEPDIVAKLLDNVIGGHADFIRGLLEKGANINDSDENGVTPLHCAVIKENVDFTALLLEKGARVNAQDIRGNAPLHIAVHKLCTTLVKLLLDWKADVNCGDKNGVLPLHIGAYKGDINIVDLLLNKNGDINAQDALQGNTALHVCAEAGYGDIFKLLLEKGANPSFYNKEEGITPFHYAAAKGYLHIIEACELDADILMNIPDSSDNTLLHTAANYGRDTVLEWLLTEGVDVNVMNQHCSTPLHFAVYSNHLSSARLLLLQKEVDKEVDVNMKDQDGNTALHLATVRGNFDVVQLLLEVEGCDVNIANKQGVTPLQYSIVKQHDAITVMLLENNRTVEVNVRDNDGSTPLHFSVSADNLDLVKLLLDKGAHADISNNNLVTSLHIAVLKRLEDVIKLMLSNKRIDVNVIDAEGNTPLHLTLMIERQPSFELISNRDDSIFNYYEGNIIKPISYNIDDDDYIGIGKLFANDNDGNVTSSSSTNNTVRNTEIIYKPEADQLAIDEDHDKEDTLTFNFIFKQLKEESSLIEDTDTYCELLKIVDKNGETENSASYLPIINMIKGLIRGIFKQSSLAADLQNIIIPVTISARIQRDDVPTILFQLQNVGKTHQYFTCETNLKSRNPSISLFLSRGLNENSDTKSENHLSIVEYGTKKSSETGNLDIVGLLLEKGAKATMECTSSSQNA</sequence>
<evidence type="ECO:0000256" key="2">
    <source>
        <dbReference type="ARBA" id="ARBA00023043"/>
    </source>
</evidence>
<feature type="repeat" description="ANK" evidence="3">
    <location>
        <begin position="1432"/>
        <end position="1464"/>
    </location>
</feature>
<name>A0AAW1MIT1_POPJA</name>
<dbReference type="SMART" id="SM00248">
    <property type="entry name" value="ANK"/>
    <property type="match status" value="32"/>
</dbReference>
<dbReference type="Proteomes" id="UP001458880">
    <property type="component" value="Unassembled WGS sequence"/>
</dbReference>
<dbReference type="Pfam" id="PF13857">
    <property type="entry name" value="Ank_5"/>
    <property type="match status" value="1"/>
</dbReference>
<evidence type="ECO:0000256" key="3">
    <source>
        <dbReference type="PROSITE-ProRule" id="PRU00023"/>
    </source>
</evidence>
<evidence type="ECO:0000313" key="5">
    <source>
        <dbReference type="Proteomes" id="UP001458880"/>
    </source>
</evidence>